<dbReference type="EMBL" id="FMXQ01000012">
    <property type="protein sequence ID" value="SDB56912.1"/>
    <property type="molecule type" value="Genomic_DNA"/>
</dbReference>
<protein>
    <submittedName>
        <fullName evidence="4">Uncharacterized conserved protein YafD, endonuclease/exonuclease/phosphatase (EEP) superfamily</fullName>
    </submittedName>
</protein>
<keyword evidence="4" id="KW-0255">Endonuclease</keyword>
<keyword evidence="2" id="KW-1133">Transmembrane helix</keyword>
<dbReference type="RefSeq" id="WP_210185665.1">
    <property type="nucleotide sequence ID" value="NZ_FMXQ01000012.1"/>
</dbReference>
<evidence type="ECO:0000256" key="1">
    <source>
        <dbReference type="SAM" id="MobiDB-lite"/>
    </source>
</evidence>
<accession>A0A1G6EHT4</accession>
<keyword evidence="2" id="KW-0472">Membrane</keyword>
<dbReference type="InterPro" id="IPR036691">
    <property type="entry name" value="Endo/exonu/phosph_ase_sf"/>
</dbReference>
<feature type="transmembrane region" description="Helical" evidence="2">
    <location>
        <begin position="39"/>
        <end position="56"/>
    </location>
</feature>
<evidence type="ECO:0000313" key="4">
    <source>
        <dbReference type="EMBL" id="SDB56912.1"/>
    </source>
</evidence>
<feature type="transmembrane region" description="Helical" evidence="2">
    <location>
        <begin position="62"/>
        <end position="80"/>
    </location>
</feature>
<feature type="domain" description="Endonuclease/exonuclease/phosphatase" evidence="3">
    <location>
        <begin position="106"/>
        <end position="309"/>
    </location>
</feature>
<keyword evidence="4" id="KW-0269">Exonuclease</keyword>
<dbReference type="AlphaFoldDB" id="A0A1G6EHT4"/>
<dbReference type="Pfam" id="PF03372">
    <property type="entry name" value="Exo_endo_phos"/>
    <property type="match status" value="1"/>
</dbReference>
<dbReference type="InterPro" id="IPR005135">
    <property type="entry name" value="Endo/exonuclease/phosphatase"/>
</dbReference>
<sequence length="360" mass="39819">MFLVFLALGVLTLIVAGMTLAPLLPIAHGAVRACEFPRLQIMAIAALLAVVSLFLLPDPLAIGLLVVQGAVLLAQGYVCLRYTRLWRVQSLPFDGDGAAVFRMVAANVKMSNRRYDALIDLLAEQDPDMVILVEVDAAWLTALAPIRERYPFVVEQPQDNAYGMALFSRLPLTDATVRFRLMEEVPSIRASVETPDGQRFALYVIHPEPPVPHADTLGRDGELILTAEDTKEDDLPAVVAGDLNDVAWSRSTRRFQRLSGLLDPRVGRGFFNSFDARYRFMRWPLDHLFHDARFRVADLARLPAIGSDHFPMLFALALLAEEASGETPEAADADDTEEAAEVVAEAKTLDRKPIGSDWEK</sequence>
<proteinExistence type="predicted"/>
<evidence type="ECO:0000256" key="2">
    <source>
        <dbReference type="SAM" id="Phobius"/>
    </source>
</evidence>
<keyword evidence="5" id="KW-1185">Reference proteome</keyword>
<organism evidence="4 5">
    <name type="scientific">Bauldia litoralis</name>
    <dbReference type="NCBI Taxonomy" id="665467"/>
    <lineage>
        <taxon>Bacteria</taxon>
        <taxon>Pseudomonadati</taxon>
        <taxon>Pseudomonadota</taxon>
        <taxon>Alphaproteobacteria</taxon>
        <taxon>Hyphomicrobiales</taxon>
        <taxon>Kaistiaceae</taxon>
        <taxon>Bauldia</taxon>
    </lineage>
</organism>
<feature type="transmembrane region" description="Helical" evidence="2">
    <location>
        <begin position="6"/>
        <end position="27"/>
    </location>
</feature>
<dbReference type="Proteomes" id="UP000199071">
    <property type="component" value="Unassembled WGS sequence"/>
</dbReference>
<evidence type="ECO:0000259" key="3">
    <source>
        <dbReference type="Pfam" id="PF03372"/>
    </source>
</evidence>
<dbReference type="SUPFAM" id="SSF56219">
    <property type="entry name" value="DNase I-like"/>
    <property type="match status" value="1"/>
</dbReference>
<reference evidence="4 5" key="1">
    <citation type="submission" date="2016-10" db="EMBL/GenBank/DDBJ databases">
        <authorList>
            <person name="de Groot N.N."/>
        </authorList>
    </citation>
    <scope>NUCLEOTIDE SEQUENCE [LARGE SCALE GENOMIC DNA]</scope>
    <source>
        <strain evidence="4 5">ATCC 35022</strain>
    </source>
</reference>
<feature type="compositionally biased region" description="Acidic residues" evidence="1">
    <location>
        <begin position="329"/>
        <end position="340"/>
    </location>
</feature>
<feature type="compositionally biased region" description="Basic and acidic residues" evidence="1">
    <location>
        <begin position="347"/>
        <end position="360"/>
    </location>
</feature>
<dbReference type="GO" id="GO:0004519">
    <property type="term" value="F:endonuclease activity"/>
    <property type="evidence" value="ECO:0007669"/>
    <property type="project" value="UniProtKB-KW"/>
</dbReference>
<name>A0A1G6EHT4_9HYPH</name>
<dbReference type="Gene3D" id="3.60.10.10">
    <property type="entry name" value="Endonuclease/exonuclease/phosphatase"/>
    <property type="match status" value="1"/>
</dbReference>
<gene>
    <name evidence="4" type="ORF">SAMN02982931_04533</name>
</gene>
<keyword evidence="4" id="KW-0540">Nuclease</keyword>
<dbReference type="STRING" id="665467.SAMN02982931_04533"/>
<dbReference type="GO" id="GO:0004527">
    <property type="term" value="F:exonuclease activity"/>
    <property type="evidence" value="ECO:0007669"/>
    <property type="project" value="UniProtKB-KW"/>
</dbReference>
<feature type="region of interest" description="Disordered" evidence="1">
    <location>
        <begin position="325"/>
        <end position="360"/>
    </location>
</feature>
<keyword evidence="2" id="KW-0812">Transmembrane</keyword>
<keyword evidence="4" id="KW-0378">Hydrolase</keyword>
<evidence type="ECO:0000313" key="5">
    <source>
        <dbReference type="Proteomes" id="UP000199071"/>
    </source>
</evidence>